<reference evidence="14" key="1">
    <citation type="journal article" date="2016" name="Nat. Commun.">
        <title>The channel catfish genome sequence provides insights into the evolution of scale formation in teleosts.</title>
        <authorList>
            <person name="Liu Z."/>
            <person name="Liu S."/>
            <person name="Yao J."/>
            <person name="Bao L."/>
            <person name="Zhang J."/>
            <person name="Li Y."/>
            <person name="Jiang C."/>
            <person name="Sun L."/>
            <person name="Wang R."/>
            <person name="Zhang Y."/>
            <person name="Zhou T."/>
            <person name="Zeng Q."/>
            <person name="Fu Q."/>
            <person name="Gao S."/>
            <person name="Li N."/>
            <person name="Koren S."/>
            <person name="Jiang Y."/>
            <person name="Zimin A."/>
            <person name="Xu P."/>
            <person name="Phillippy A.M."/>
            <person name="Geng X."/>
            <person name="Song L."/>
            <person name="Sun F."/>
            <person name="Li C."/>
            <person name="Wang X."/>
            <person name="Chen A."/>
            <person name="Jin Y."/>
            <person name="Yuan Z."/>
            <person name="Yang Y."/>
            <person name="Tan S."/>
            <person name="Peatman E."/>
            <person name="Lu J."/>
            <person name="Qin Z."/>
            <person name="Dunham R."/>
            <person name="Li Z."/>
            <person name="Sonstegard T."/>
            <person name="Feng J."/>
            <person name="Danzmann R.G."/>
            <person name="Schroeder S."/>
            <person name="Scheffler B."/>
            <person name="Duke M.V."/>
            <person name="Ballard L."/>
            <person name="Kucuktas H."/>
            <person name="Kaltenboeck L."/>
            <person name="Liu H."/>
            <person name="Armbruster J."/>
            <person name="Xie Y."/>
            <person name="Kirby M.L."/>
            <person name="Tian Y."/>
            <person name="Flanagan M.E."/>
            <person name="Mu W."/>
            <person name="Waldbieser G.C."/>
        </authorList>
    </citation>
    <scope>NUCLEOTIDE SEQUENCE [LARGE SCALE GENOMIC DNA]</scope>
    <source>
        <strain evidence="14">SDA103</strain>
    </source>
</reference>
<evidence type="ECO:0000256" key="2">
    <source>
        <dbReference type="ARBA" id="ARBA00010158"/>
    </source>
</evidence>
<dbReference type="PROSITE" id="PS50234">
    <property type="entry name" value="VWFA"/>
    <property type="match status" value="2"/>
</dbReference>
<feature type="domain" description="VWFA" evidence="12">
    <location>
        <begin position="292"/>
        <end position="475"/>
    </location>
</feature>
<accession>A0A2D0PIR8</accession>
<dbReference type="GO" id="GO:0005576">
    <property type="term" value="C:extracellular region"/>
    <property type="evidence" value="ECO:0007669"/>
    <property type="project" value="UniProtKB-SubCell"/>
</dbReference>
<dbReference type="InterPro" id="IPR013694">
    <property type="entry name" value="VIT"/>
</dbReference>
<feature type="chain" id="PRO_5039893940" description="Inter-alpha-trypsin inhibitor heavy chain H3" evidence="11">
    <location>
        <begin position="21"/>
        <end position="1874"/>
    </location>
</feature>
<keyword evidence="7" id="KW-0654">Proteoglycan</keyword>
<dbReference type="CTD" id="564761"/>
<reference evidence="15" key="2">
    <citation type="submission" date="2025-08" db="UniProtKB">
        <authorList>
            <consortium name="RefSeq"/>
        </authorList>
    </citation>
    <scope>IDENTIFICATION</scope>
    <source>
        <tissue evidence="15">Blood</tissue>
    </source>
</reference>
<dbReference type="AlphaFoldDB" id="A0A2D0PIR8"/>
<dbReference type="SUPFAM" id="SSF53300">
    <property type="entry name" value="vWA-like"/>
    <property type="match status" value="2"/>
</dbReference>
<feature type="domain" description="VIT" evidence="13">
    <location>
        <begin position="37"/>
        <end position="166"/>
    </location>
</feature>
<dbReference type="Pfam" id="PF06668">
    <property type="entry name" value="ITI_HC_C"/>
    <property type="match status" value="2"/>
</dbReference>
<evidence type="ECO:0000259" key="13">
    <source>
        <dbReference type="PROSITE" id="PS51468"/>
    </source>
</evidence>
<keyword evidence="14" id="KW-1185">Reference proteome</keyword>
<feature type="signal peptide" evidence="11">
    <location>
        <begin position="1"/>
        <end position="20"/>
    </location>
</feature>
<evidence type="ECO:0000313" key="15">
    <source>
        <dbReference type="RefSeq" id="XP_017305784.2"/>
    </source>
</evidence>
<dbReference type="InterPro" id="IPR036465">
    <property type="entry name" value="vWFA_dom_sf"/>
</dbReference>
<keyword evidence="8" id="KW-0325">Glycoprotein</keyword>
<proteinExistence type="inferred from homology"/>
<dbReference type="InterPro" id="IPR002035">
    <property type="entry name" value="VWF_A"/>
</dbReference>
<organism evidence="14 15">
    <name type="scientific">Ictalurus punctatus</name>
    <name type="common">Channel catfish</name>
    <name type="synonym">Silurus punctatus</name>
    <dbReference type="NCBI Taxonomy" id="7998"/>
    <lineage>
        <taxon>Eukaryota</taxon>
        <taxon>Metazoa</taxon>
        <taxon>Chordata</taxon>
        <taxon>Craniata</taxon>
        <taxon>Vertebrata</taxon>
        <taxon>Euteleostomi</taxon>
        <taxon>Actinopterygii</taxon>
        <taxon>Neopterygii</taxon>
        <taxon>Teleostei</taxon>
        <taxon>Ostariophysi</taxon>
        <taxon>Siluriformes</taxon>
        <taxon>Ictaluridae</taxon>
        <taxon>Ictalurus</taxon>
    </lineage>
</organism>
<evidence type="ECO:0000256" key="3">
    <source>
        <dbReference type="ARBA" id="ARBA00022525"/>
    </source>
</evidence>
<dbReference type="GeneID" id="108254885"/>
<evidence type="ECO:0000256" key="6">
    <source>
        <dbReference type="ARBA" id="ARBA00022900"/>
    </source>
</evidence>
<evidence type="ECO:0000259" key="12">
    <source>
        <dbReference type="PROSITE" id="PS50234"/>
    </source>
</evidence>
<dbReference type="PANTHER" id="PTHR10338:SF115">
    <property type="entry name" value="INTER-ALPHA-TRYPSIN INHIBITOR HEAVY CHAIN H3"/>
    <property type="match status" value="1"/>
</dbReference>
<dbReference type="Proteomes" id="UP000221080">
    <property type="component" value="Chromosome 21"/>
</dbReference>
<evidence type="ECO:0000256" key="4">
    <source>
        <dbReference type="ARBA" id="ARBA00022690"/>
    </source>
</evidence>
<keyword evidence="3" id="KW-0964">Secreted</keyword>
<dbReference type="SMART" id="SM00609">
    <property type="entry name" value="VIT"/>
    <property type="match status" value="2"/>
</dbReference>
<dbReference type="RefSeq" id="XP_017305784.2">
    <property type="nucleotide sequence ID" value="XM_017450295.3"/>
</dbReference>
<dbReference type="Pfam" id="PF08487">
    <property type="entry name" value="VIT"/>
    <property type="match status" value="2"/>
</dbReference>
<dbReference type="Pfam" id="PF00092">
    <property type="entry name" value="VWA"/>
    <property type="match status" value="2"/>
</dbReference>
<feature type="domain" description="VWFA" evidence="12">
    <location>
        <begin position="1257"/>
        <end position="1440"/>
    </location>
</feature>
<evidence type="ECO:0000256" key="9">
    <source>
        <dbReference type="ARBA" id="ARBA00037051"/>
    </source>
</evidence>
<evidence type="ECO:0000256" key="7">
    <source>
        <dbReference type="ARBA" id="ARBA00022974"/>
    </source>
</evidence>
<evidence type="ECO:0000256" key="5">
    <source>
        <dbReference type="ARBA" id="ARBA00022729"/>
    </source>
</evidence>
<dbReference type="PROSITE" id="PS51468">
    <property type="entry name" value="VIT"/>
    <property type="match status" value="2"/>
</dbReference>
<comment type="subcellular location">
    <subcellularLocation>
        <location evidence="1">Secreted</location>
    </subcellularLocation>
</comment>
<keyword evidence="4" id="KW-0646">Protease inhibitor</keyword>
<keyword evidence="5 11" id="KW-0732">Signal</keyword>
<name>A0A2D0PIR8_ICTPU</name>
<dbReference type="PANTHER" id="PTHR10338">
    <property type="entry name" value="INTER-ALPHA-TRYPSIN INHIBITOR HEAVY CHAIN FAMILY MEMBER"/>
    <property type="match status" value="1"/>
</dbReference>
<comment type="function">
    <text evidence="9">May act as a carrier of hyaluronan in serum or as a binding protein between hyaluronan and other matrix protein, including those on cell surfaces in tissues to regulate the localization, synthesis and degradation of hyaluronan which are essential to cells undergoing biological processes.</text>
</comment>
<dbReference type="CDD" id="cd01461">
    <property type="entry name" value="vWA_interalpha_trypsin_inhibitor"/>
    <property type="match status" value="1"/>
</dbReference>
<evidence type="ECO:0000256" key="11">
    <source>
        <dbReference type="SAM" id="SignalP"/>
    </source>
</evidence>
<dbReference type="OrthoDB" id="299997at2759"/>
<dbReference type="InterPro" id="IPR010600">
    <property type="entry name" value="ITI_HC_C"/>
</dbReference>
<feature type="domain" description="VIT" evidence="13">
    <location>
        <begin position="1002"/>
        <end position="1131"/>
    </location>
</feature>
<dbReference type="KEGG" id="ipu:108254885"/>
<evidence type="ECO:0000256" key="10">
    <source>
        <dbReference type="ARBA" id="ARBA00039924"/>
    </source>
</evidence>
<sequence length="1874" mass="210502">MSKVWIGLLVCVCVCLRVTAQPSLTTFLLDNGDDDDDQTGKEKPDLRSHEIEMQNVTIDCKVVSRFAHTVMTSTALNKANVSQEVFFVVELPKTAFITNFSMEIDGKTYVGEVKEKEKAKKEYETAVSSGHTAGLVKASGRKMEKFSVSVNVAANSSVTFTLTYEELLQRRLGKYELMTRVKPKQLVQHFEIVATVYEPQGITFLDTNVTFITNDLLPLVEKTVTDKKARVSFSPTLDQQRKCPGCDGTLIDGDFIITYDVKREEDWGDIQIVNGYFVHFFAPSDLQQLPKNVVFVIDRSGSMEGRKMTQTQEALLTILDDLYEEDHFGLVIFDNEIKTWRPSLSKATKENIKEAKQYVRHIRARHMTDINGAVLHAVDMLSTAKRNNFLPDSSPSMIILLTDGDPTAGERNPSVIQQNVRNAIGGNMSLFCLGFGFDVHYGFLDVMANQNDGLARRIYEASDAALQLQGFYKEVASPLLLDVNLHYPDSMENSLTTNQFRQFFGGSEIVVAGRLNDSQADTFLIDVSAQMLGEPFMVQGQAHAEEWVAMFPEQEYIFGDFIEHLWAYLTIQQLLSKQDKCTPQECENVTAEALELSLKYNFVTPLTSMVVTKPETNTTSEDTLIADKLTEDQRLDFPDLLQSQTHSGIIAMGSRASLSTGSASVHNLLHNTHLVMIGSKLKALVDGDPHFIIELPDRNDALCFNTDDKPGTIFNLVKDPVSGLVVNGKTIGDKKVEPGSKQHTYFGQFGIVHEKLGIRLMVTTQKIIVSEHGIEQQFDWSQTSNVKGVNMDLEVTKDYRLTVTLKDTLKFIIILHKVWKMHPYHQDYLGFYTLNSHILSERVHGLLGQFFHGVTFEVSDVFQGKDPDKPDATMFVKGHNLTVTRGWQRDFRKYMKKGENVPCWFIHNNGTGLIDGVLGDYVVSGLFTTVQTARTIIDLISRGPVLFSGSCRTTHSGLSTGRIMPTAWTVLLICIPLYLCIPQGSFGELIVSRDNEQKESDAIKFIKKRSVDPVQIEVQNVKIDCKVASRFAHTIMTSTALNKANVSQEVVFEVELPKTAFITNFSMEIDGKTYVGEVKEKEKAKKQYEAAVSSGQTAGLVKASGRKMEKFSVSVNIAANSNVTFTLTYEELLQRRLGKYELMIRVKPKQLVQHFEIVADVYEPQGIAFLDAYGTFITNELLPLVEKTVTDKKAHVSFSPTLDQQRKCSDCDGTQIDGDFFINYDVKRAEDLGDIQIVNGYFVHFFAPADLPRLPKNVVFVIDTSTSMSGTKMRQTREALLTILNDLPVEDYFALVAFSSDVVTWRPSLQKATEENVKEAKAFVQTLYANGWTNMNAAVLRAVDLLNEAKEQNTLPENSTSIILLLTDGDPTKGEVNPEKIHKNVQNANHGNITIFCLGFGYDVKFGFLEVMAKQNNGVARRIYEASDAVVQLQGFYNEISNVLLADVNFHYPDNTVNSVTGSHFNQLFNGAEIVVAGRLNDIEMNDFPIEVSAQSVNNEYVVKGQASAQDWNIIFPDEEYIFGDFTERLWAYLTIQNLLDKKDKGSPEEKKNATAEALELALKYNFVTPLTSMVVTKPKNEENQEDKLIADKLTEDERRADAQVRIPATISHPTTSHRTYTSSSVNWVDSDPHFIIEFPDQNDAFCFNINDTPGTIFNLIKDPLTGIMVNGQTIGDKKIDPEKTVNTYFGRFGIIHAKFGIRLVVTTQDILVSEQGKQAKLFWSENTTIKGPNMDLHVTKDRSLTVTLRNSMKFVIILHKVWKKHPYHQDYLGFYTLDSHLFSRRVHGLLGQFFHGVTFEVSDVFQGEDPDKPDANMFVKGHNLTVTRGWQKDFRKDVKKGENVPCWFIHNNGTGLIDGVIGDYIVSGLFKTT</sequence>
<keyword evidence="6" id="KW-0722">Serine protease inhibitor</keyword>
<dbReference type="GO" id="GO:0004867">
    <property type="term" value="F:serine-type endopeptidase inhibitor activity"/>
    <property type="evidence" value="ECO:0007669"/>
    <property type="project" value="UniProtKB-KW"/>
</dbReference>
<evidence type="ECO:0000313" key="14">
    <source>
        <dbReference type="Proteomes" id="UP000221080"/>
    </source>
</evidence>
<comment type="similarity">
    <text evidence="2">Belongs to the ITIH family.</text>
</comment>
<dbReference type="FunFam" id="3.40.50.410:FF:000013">
    <property type="entry name" value="inter-alpha-trypsin inhibitor heavy chain H2"/>
    <property type="match status" value="2"/>
</dbReference>
<evidence type="ECO:0000256" key="8">
    <source>
        <dbReference type="ARBA" id="ARBA00023180"/>
    </source>
</evidence>
<dbReference type="GO" id="GO:0030212">
    <property type="term" value="P:hyaluronan metabolic process"/>
    <property type="evidence" value="ECO:0007669"/>
    <property type="project" value="InterPro"/>
</dbReference>
<dbReference type="InterPro" id="IPR050934">
    <property type="entry name" value="ITIH"/>
</dbReference>
<gene>
    <name evidence="15" type="primary">itih3a.2</name>
</gene>
<dbReference type="Gene3D" id="3.40.50.410">
    <property type="entry name" value="von Willebrand factor, type A domain"/>
    <property type="match status" value="2"/>
</dbReference>
<protein>
    <recommendedName>
        <fullName evidence="10">Inter-alpha-trypsin inhibitor heavy chain H3</fullName>
    </recommendedName>
</protein>
<dbReference type="SMART" id="SM00327">
    <property type="entry name" value="VWA"/>
    <property type="match status" value="2"/>
</dbReference>
<evidence type="ECO:0000256" key="1">
    <source>
        <dbReference type="ARBA" id="ARBA00004613"/>
    </source>
</evidence>